<dbReference type="SUPFAM" id="SSF74650">
    <property type="entry name" value="Galactose mutarotase-like"/>
    <property type="match status" value="1"/>
</dbReference>
<dbReference type="GO" id="GO:0005975">
    <property type="term" value="P:carbohydrate metabolic process"/>
    <property type="evidence" value="ECO:0007669"/>
    <property type="project" value="InterPro"/>
</dbReference>
<dbReference type="InterPro" id="IPR011013">
    <property type="entry name" value="Gal_mutarotase_sf_dom"/>
</dbReference>
<organism evidence="1 2">
    <name type="scientific">Cohnella zeiphila</name>
    <dbReference type="NCBI Taxonomy" id="2761120"/>
    <lineage>
        <taxon>Bacteria</taxon>
        <taxon>Bacillati</taxon>
        <taxon>Bacillota</taxon>
        <taxon>Bacilli</taxon>
        <taxon>Bacillales</taxon>
        <taxon>Paenibacillaceae</taxon>
        <taxon>Cohnella</taxon>
    </lineage>
</organism>
<dbReference type="RefSeq" id="WP_185133623.1">
    <property type="nucleotide sequence ID" value="NZ_JACJVO010000065.1"/>
</dbReference>
<protein>
    <submittedName>
        <fullName evidence="1">Uncharacterized protein</fullName>
    </submittedName>
</protein>
<reference evidence="1 2" key="1">
    <citation type="submission" date="2020-08" db="EMBL/GenBank/DDBJ databases">
        <title>Cohnella phylogeny.</title>
        <authorList>
            <person name="Dunlap C."/>
        </authorList>
    </citation>
    <scope>NUCLEOTIDE SEQUENCE [LARGE SCALE GENOMIC DNA]</scope>
    <source>
        <strain evidence="1 2">CBP 2801</strain>
    </source>
</reference>
<name>A0A7X0STR6_9BACL</name>
<accession>A0A7X0STR6</accession>
<proteinExistence type="predicted"/>
<evidence type="ECO:0000313" key="1">
    <source>
        <dbReference type="EMBL" id="MBB6735977.1"/>
    </source>
</evidence>
<dbReference type="GO" id="GO:0030246">
    <property type="term" value="F:carbohydrate binding"/>
    <property type="evidence" value="ECO:0007669"/>
    <property type="project" value="InterPro"/>
</dbReference>
<comment type="caution">
    <text evidence="1">The sequence shown here is derived from an EMBL/GenBank/DDBJ whole genome shotgun (WGS) entry which is preliminary data.</text>
</comment>
<dbReference type="Proteomes" id="UP000564644">
    <property type="component" value="Unassembled WGS sequence"/>
</dbReference>
<dbReference type="GO" id="GO:0003824">
    <property type="term" value="F:catalytic activity"/>
    <property type="evidence" value="ECO:0007669"/>
    <property type="project" value="InterPro"/>
</dbReference>
<dbReference type="AlphaFoldDB" id="A0A7X0STR6"/>
<gene>
    <name evidence="1" type="ORF">H7C18_34235</name>
</gene>
<keyword evidence="2" id="KW-1185">Reference proteome</keyword>
<evidence type="ECO:0000313" key="2">
    <source>
        <dbReference type="Proteomes" id="UP000564644"/>
    </source>
</evidence>
<feature type="non-terminal residue" evidence="1">
    <location>
        <position position="1"/>
    </location>
</feature>
<sequence>GKCPLKGVQEIRYSVLPHGDRWDRAGVQQESASWNEPLVPVFGQWSEPGESNSLMFVTDPSVEIASFQRGGRDGYVRLFNSAPEAKFFHLIVDGELTQASAVELDGRPIGELKRKRGSREHRCSIELTLRPFGLATVRLHELSGKKDSQP</sequence>
<dbReference type="EMBL" id="JACJVO010000065">
    <property type="protein sequence ID" value="MBB6735977.1"/>
    <property type="molecule type" value="Genomic_DNA"/>
</dbReference>